<dbReference type="Proteomes" id="UP001139103">
    <property type="component" value="Unassembled WGS sequence"/>
</dbReference>
<keyword evidence="4" id="KW-1185">Reference proteome</keyword>
<proteinExistence type="predicted"/>
<evidence type="ECO:0000256" key="1">
    <source>
        <dbReference type="SAM" id="MobiDB-lite"/>
    </source>
</evidence>
<dbReference type="AlphaFoldDB" id="A0A9X1MMW7"/>
<evidence type="ECO:0000256" key="2">
    <source>
        <dbReference type="SAM" id="Phobius"/>
    </source>
</evidence>
<evidence type="ECO:0008006" key="5">
    <source>
        <dbReference type="Google" id="ProtNLM"/>
    </source>
</evidence>
<reference evidence="3" key="1">
    <citation type="submission" date="2021-11" db="EMBL/GenBank/DDBJ databases">
        <title>Genome sequence.</title>
        <authorList>
            <person name="Sun Q."/>
        </authorList>
    </citation>
    <scope>NUCLEOTIDE SEQUENCE</scope>
    <source>
        <strain evidence="3">JC732</strain>
    </source>
</reference>
<feature type="compositionally biased region" description="Polar residues" evidence="1">
    <location>
        <begin position="11"/>
        <end position="20"/>
    </location>
</feature>
<keyword evidence="2" id="KW-1133">Transmembrane helix</keyword>
<accession>A0A9X1MMW7</accession>
<comment type="caution">
    <text evidence="3">The sequence shown here is derived from an EMBL/GenBank/DDBJ whole genome shotgun (WGS) entry which is preliminary data.</text>
</comment>
<dbReference type="EMBL" id="JAJKFT010000010">
    <property type="protein sequence ID" value="MCC9629574.1"/>
    <property type="molecule type" value="Genomic_DNA"/>
</dbReference>
<evidence type="ECO:0000313" key="3">
    <source>
        <dbReference type="EMBL" id="MCC9629574.1"/>
    </source>
</evidence>
<organism evidence="3 4">
    <name type="scientific">Blastopirellula sediminis</name>
    <dbReference type="NCBI Taxonomy" id="2894196"/>
    <lineage>
        <taxon>Bacteria</taxon>
        <taxon>Pseudomonadati</taxon>
        <taxon>Planctomycetota</taxon>
        <taxon>Planctomycetia</taxon>
        <taxon>Pirellulales</taxon>
        <taxon>Pirellulaceae</taxon>
        <taxon>Blastopirellula</taxon>
    </lineage>
</organism>
<name>A0A9X1MMW7_9BACT</name>
<dbReference type="RefSeq" id="WP_230219942.1">
    <property type="nucleotide sequence ID" value="NZ_JAJKFT010000010.1"/>
</dbReference>
<feature type="region of interest" description="Disordered" evidence="1">
    <location>
        <begin position="1"/>
        <end position="20"/>
    </location>
</feature>
<gene>
    <name evidence="3" type="ORF">LOC68_14365</name>
</gene>
<keyword evidence="2" id="KW-0812">Transmembrane</keyword>
<feature type="compositionally biased region" description="Acidic residues" evidence="1">
    <location>
        <begin position="1"/>
        <end position="10"/>
    </location>
</feature>
<evidence type="ECO:0000313" key="4">
    <source>
        <dbReference type="Proteomes" id="UP001139103"/>
    </source>
</evidence>
<keyword evidence="2" id="KW-0472">Membrane</keyword>
<feature type="transmembrane region" description="Helical" evidence="2">
    <location>
        <begin position="53"/>
        <end position="74"/>
    </location>
</feature>
<protein>
    <recommendedName>
        <fullName evidence="5">2TM domain-containing protein</fullName>
    </recommendedName>
</protein>
<feature type="transmembrane region" description="Helical" evidence="2">
    <location>
        <begin position="30"/>
        <end position="47"/>
    </location>
</feature>
<sequence>MNQPPEEEFDSASSPSDVTPSRYQFTLRHLMLLMMLVSVIAAFFRLLPYSEEFFWFYAIYFGGVALYAVAHIPLINSELMRMRRAAARQREEAIAYAEEARRRKRAGEGK</sequence>